<dbReference type="GO" id="GO:0006567">
    <property type="term" value="P:L-threonine catabolic process"/>
    <property type="evidence" value="ECO:0007669"/>
    <property type="project" value="TreeGrafter"/>
</dbReference>
<dbReference type="InterPro" id="IPR036052">
    <property type="entry name" value="TrpB-like_PALP_sf"/>
</dbReference>
<dbReference type="AlphaFoldDB" id="A0A317PHG0"/>
<dbReference type="InterPro" id="IPR001926">
    <property type="entry name" value="TrpB-like_PALP"/>
</dbReference>
<dbReference type="GO" id="GO:0009097">
    <property type="term" value="P:isoleucine biosynthetic process"/>
    <property type="evidence" value="ECO:0007669"/>
    <property type="project" value="TreeGrafter"/>
</dbReference>
<comment type="cofactor">
    <cofactor evidence="1">
        <name>pyridoxal 5'-phosphate</name>
        <dbReference type="ChEBI" id="CHEBI:597326"/>
    </cofactor>
</comment>
<evidence type="ECO:0000259" key="4">
    <source>
        <dbReference type="Pfam" id="PF00291"/>
    </source>
</evidence>
<dbReference type="PANTHER" id="PTHR48078">
    <property type="entry name" value="THREONINE DEHYDRATASE, MITOCHONDRIAL-RELATED"/>
    <property type="match status" value="1"/>
</dbReference>
<evidence type="ECO:0000313" key="5">
    <source>
        <dbReference type="EMBL" id="PWV99022.1"/>
    </source>
</evidence>
<dbReference type="RefSeq" id="WP_210205859.1">
    <property type="nucleotide sequence ID" value="NZ_QGTR01000004.1"/>
</dbReference>
<dbReference type="EMBL" id="QGTR01000004">
    <property type="protein sequence ID" value="PWV99022.1"/>
    <property type="molecule type" value="Genomic_DNA"/>
</dbReference>
<evidence type="ECO:0000256" key="2">
    <source>
        <dbReference type="ARBA" id="ARBA00022898"/>
    </source>
</evidence>
<feature type="domain" description="Tryptophan synthase beta chain-like PALP" evidence="4">
    <location>
        <begin position="37"/>
        <end position="322"/>
    </location>
</feature>
<dbReference type="Gene3D" id="3.40.50.1100">
    <property type="match status" value="2"/>
</dbReference>
<keyword evidence="2" id="KW-0663">Pyridoxal phosphate</keyword>
<keyword evidence="6" id="KW-1185">Reference proteome</keyword>
<reference evidence="5 6" key="1">
    <citation type="submission" date="2018-05" db="EMBL/GenBank/DDBJ databases">
        <title>Genomic Encyclopedia of Type Strains, Phase IV (KMG-IV): sequencing the most valuable type-strain genomes for metagenomic binning, comparative biology and taxonomic classification.</title>
        <authorList>
            <person name="Goeker M."/>
        </authorList>
    </citation>
    <scope>NUCLEOTIDE SEQUENCE [LARGE SCALE GENOMIC DNA]</scope>
    <source>
        <strain evidence="5 6">DSM 16791</strain>
    </source>
</reference>
<dbReference type="GO" id="GO:0006565">
    <property type="term" value="P:L-serine catabolic process"/>
    <property type="evidence" value="ECO:0007669"/>
    <property type="project" value="TreeGrafter"/>
</dbReference>
<dbReference type="GO" id="GO:0004794">
    <property type="term" value="F:threonine deaminase activity"/>
    <property type="evidence" value="ECO:0007669"/>
    <property type="project" value="TreeGrafter"/>
</dbReference>
<dbReference type="SUPFAM" id="SSF53686">
    <property type="entry name" value="Tryptophan synthase beta subunit-like PLP-dependent enzymes"/>
    <property type="match status" value="1"/>
</dbReference>
<sequence length="335" mass="35210">MNPALSPDLPFDAHPVHRLSLANIRRAMDVIDPVFLGSPQYECEALSAAVGCRLTLKLETANPIRSFKGRGASFLIRELLARGDAEGRRLVAASAGNWGQALAYACRSAGLPLLLYASANANALKVERMRALGAEMRLGGEDFDAAKLRAEDFAHRSGALMLADGLAPEASEGAGTMALELMAGPDIPDCIVVPLGNGAMLTGIARWARAVRPDIEIIGVQAEGADAMEKSWRTGKLVFPATVSTIADGIGVRVPIAEAVADMAGLVDDVHLVTDGSLIEAMRLFHQTAGLVAEPSGAAGLAAILSHPERFRGKRVATILCGGNLTGEQMRSWLA</sequence>
<accession>A0A317PHG0</accession>
<dbReference type="Pfam" id="PF00291">
    <property type="entry name" value="PALP"/>
    <property type="match status" value="1"/>
</dbReference>
<name>A0A317PHG0_9HYPH</name>
<keyword evidence="3" id="KW-0456">Lyase</keyword>
<comment type="caution">
    <text evidence="5">The sequence shown here is derived from an EMBL/GenBank/DDBJ whole genome shotgun (WGS) entry which is preliminary data.</text>
</comment>
<dbReference type="GO" id="GO:0003941">
    <property type="term" value="F:L-serine ammonia-lyase activity"/>
    <property type="evidence" value="ECO:0007669"/>
    <property type="project" value="TreeGrafter"/>
</dbReference>
<evidence type="ECO:0000313" key="6">
    <source>
        <dbReference type="Proteomes" id="UP000246352"/>
    </source>
</evidence>
<dbReference type="Proteomes" id="UP000246352">
    <property type="component" value="Unassembled WGS sequence"/>
</dbReference>
<gene>
    <name evidence="5" type="ORF">DFR52_104313</name>
</gene>
<protein>
    <submittedName>
        <fullName evidence="5">Threonine dehydratase</fullName>
    </submittedName>
</protein>
<dbReference type="InterPro" id="IPR050147">
    <property type="entry name" value="Ser/Thr_Dehydratase"/>
</dbReference>
<dbReference type="PANTHER" id="PTHR48078:SF17">
    <property type="entry name" value="THREONINE DEHYDRATASE"/>
    <property type="match status" value="1"/>
</dbReference>
<proteinExistence type="predicted"/>
<evidence type="ECO:0000256" key="3">
    <source>
        <dbReference type="ARBA" id="ARBA00023239"/>
    </source>
</evidence>
<evidence type="ECO:0000256" key="1">
    <source>
        <dbReference type="ARBA" id="ARBA00001933"/>
    </source>
</evidence>
<organism evidence="5 6">
    <name type="scientific">Hoeflea marina</name>
    <dbReference type="NCBI Taxonomy" id="274592"/>
    <lineage>
        <taxon>Bacteria</taxon>
        <taxon>Pseudomonadati</taxon>
        <taxon>Pseudomonadota</taxon>
        <taxon>Alphaproteobacteria</taxon>
        <taxon>Hyphomicrobiales</taxon>
        <taxon>Rhizobiaceae</taxon>
        <taxon>Hoeflea</taxon>
    </lineage>
</organism>